<evidence type="ECO:0008006" key="4">
    <source>
        <dbReference type="Google" id="ProtNLM"/>
    </source>
</evidence>
<accession>A0ABZ0IIN8</accession>
<organism evidence="2 3">
    <name type="scientific">Imperialibacter roseus</name>
    <dbReference type="NCBI Taxonomy" id="1324217"/>
    <lineage>
        <taxon>Bacteria</taxon>
        <taxon>Pseudomonadati</taxon>
        <taxon>Bacteroidota</taxon>
        <taxon>Cytophagia</taxon>
        <taxon>Cytophagales</taxon>
        <taxon>Flammeovirgaceae</taxon>
        <taxon>Imperialibacter</taxon>
    </lineage>
</organism>
<dbReference type="EMBL" id="CP136051">
    <property type="protein sequence ID" value="WOK04175.1"/>
    <property type="molecule type" value="Genomic_DNA"/>
</dbReference>
<evidence type="ECO:0000256" key="1">
    <source>
        <dbReference type="SAM" id="Phobius"/>
    </source>
</evidence>
<evidence type="ECO:0000313" key="2">
    <source>
        <dbReference type="EMBL" id="WOK04175.1"/>
    </source>
</evidence>
<dbReference type="Proteomes" id="UP001302349">
    <property type="component" value="Chromosome"/>
</dbReference>
<name>A0ABZ0IIN8_9BACT</name>
<protein>
    <recommendedName>
        <fullName evidence="4">DUF3185 domain-containing protein</fullName>
    </recommendedName>
</protein>
<feature type="transmembrane region" description="Helical" evidence="1">
    <location>
        <begin position="47"/>
        <end position="66"/>
    </location>
</feature>
<sequence length="70" mass="7369">MKKAGLVLLAIGVLITIFNGVNFVTREKVVDIGSLEISADKNHSVNWSPYLGVVLIVLGGGAYLLAGKKS</sequence>
<dbReference type="RefSeq" id="WP_317486992.1">
    <property type="nucleotide sequence ID" value="NZ_CP136051.1"/>
</dbReference>
<keyword evidence="3" id="KW-1185">Reference proteome</keyword>
<proteinExistence type="predicted"/>
<keyword evidence="1" id="KW-1133">Transmembrane helix</keyword>
<keyword evidence="1" id="KW-0812">Transmembrane</keyword>
<evidence type="ECO:0000313" key="3">
    <source>
        <dbReference type="Proteomes" id="UP001302349"/>
    </source>
</evidence>
<reference evidence="2 3" key="1">
    <citation type="journal article" date="2023" name="Microbiol. Resour. Announc.">
        <title>Complete Genome Sequence of Imperialibacter roseus strain P4T.</title>
        <authorList>
            <person name="Tizabi D.R."/>
            <person name="Bachvaroff T."/>
            <person name="Hill R.T."/>
        </authorList>
    </citation>
    <scope>NUCLEOTIDE SEQUENCE [LARGE SCALE GENOMIC DNA]</scope>
    <source>
        <strain evidence="2 3">P4T</strain>
    </source>
</reference>
<gene>
    <name evidence="2" type="ORF">RT717_13935</name>
</gene>
<keyword evidence="1" id="KW-0472">Membrane</keyword>